<keyword evidence="7" id="KW-1185">Reference proteome</keyword>
<comment type="caution">
    <text evidence="6">The sequence shown here is derived from an EMBL/GenBank/DDBJ whole genome shotgun (WGS) entry which is preliminary data.</text>
</comment>
<accession>A0ABQ0BRY2</accession>
<evidence type="ECO:0000259" key="5">
    <source>
        <dbReference type="PROSITE" id="PS50931"/>
    </source>
</evidence>
<dbReference type="Pfam" id="PF00126">
    <property type="entry name" value="HTH_1"/>
    <property type="match status" value="1"/>
</dbReference>
<dbReference type="PANTHER" id="PTHR30419">
    <property type="entry name" value="HTH-TYPE TRANSCRIPTIONAL REGULATOR YBHD"/>
    <property type="match status" value="1"/>
</dbReference>
<evidence type="ECO:0000256" key="1">
    <source>
        <dbReference type="ARBA" id="ARBA00009437"/>
    </source>
</evidence>
<dbReference type="InterPro" id="IPR050950">
    <property type="entry name" value="HTH-type_LysR_regulators"/>
</dbReference>
<keyword evidence="3" id="KW-0238">DNA-binding</keyword>
<sequence>MNYQQVKQYLTIVKHMNLSKAAEELYISQPALSLALGRLESELDVQLFYREGKKLIISPAGEHLYHYFKELKDAHDRLTQAAAEFRQNEGNSFITIGFSVSTLFFSALSITGNFDSFQSVGIKKLFGDEEQVLAILKNGMIDFAVTCPPIIDDQVTNQILFSEQYILVVSSGHPFASRKSISIADLKNIELTGLNRYQPTRLHNDQMFQEYHFTPVYAHELDYPDYYAAIKECAYTDHFANLIPESFFEKTYGNGYVAIPFSDDTMIRRTAISWLTEKKYNLEHKELFDYIIQEIQSQRKHHQQFSGEMFSIH</sequence>
<dbReference type="SUPFAM" id="SSF53850">
    <property type="entry name" value="Periplasmic binding protein-like II"/>
    <property type="match status" value="1"/>
</dbReference>
<evidence type="ECO:0000256" key="4">
    <source>
        <dbReference type="ARBA" id="ARBA00023163"/>
    </source>
</evidence>
<dbReference type="SUPFAM" id="SSF46785">
    <property type="entry name" value="Winged helix' DNA-binding domain"/>
    <property type="match status" value="1"/>
</dbReference>
<dbReference type="Gene3D" id="1.10.10.10">
    <property type="entry name" value="Winged helix-like DNA-binding domain superfamily/Winged helix DNA-binding domain"/>
    <property type="match status" value="1"/>
</dbReference>
<evidence type="ECO:0000256" key="2">
    <source>
        <dbReference type="ARBA" id="ARBA00023015"/>
    </source>
</evidence>
<feature type="domain" description="HTH lysR-type" evidence="5">
    <location>
        <begin position="1"/>
        <end position="58"/>
    </location>
</feature>
<dbReference type="PANTHER" id="PTHR30419:SF8">
    <property type="entry name" value="NITROGEN ASSIMILATION TRANSCRIPTIONAL ACTIVATOR-RELATED"/>
    <property type="match status" value="1"/>
</dbReference>
<dbReference type="Pfam" id="PF03466">
    <property type="entry name" value="LysR_substrate"/>
    <property type="match status" value="1"/>
</dbReference>
<dbReference type="CDD" id="cd05466">
    <property type="entry name" value="PBP2_LTTR_substrate"/>
    <property type="match status" value="1"/>
</dbReference>
<dbReference type="PRINTS" id="PR00039">
    <property type="entry name" value="HTHLYSR"/>
</dbReference>
<dbReference type="InterPro" id="IPR036388">
    <property type="entry name" value="WH-like_DNA-bd_sf"/>
</dbReference>
<dbReference type="InterPro" id="IPR005119">
    <property type="entry name" value="LysR_subst-bd"/>
</dbReference>
<evidence type="ECO:0000256" key="3">
    <source>
        <dbReference type="ARBA" id="ARBA00023125"/>
    </source>
</evidence>
<keyword evidence="2" id="KW-0805">Transcription regulation</keyword>
<gene>
    <name evidence="6" type="ORF">K340107D12_21060</name>
</gene>
<organism evidence="6 7">
    <name type="scientific">Blautia parvula</name>
    <dbReference type="NCBI Taxonomy" id="2877527"/>
    <lineage>
        <taxon>Bacteria</taxon>
        <taxon>Bacillati</taxon>
        <taxon>Bacillota</taxon>
        <taxon>Clostridia</taxon>
        <taxon>Lachnospirales</taxon>
        <taxon>Lachnospiraceae</taxon>
        <taxon>Blautia</taxon>
    </lineage>
</organism>
<dbReference type="InterPro" id="IPR036390">
    <property type="entry name" value="WH_DNA-bd_sf"/>
</dbReference>
<evidence type="ECO:0000313" key="7">
    <source>
        <dbReference type="Proteomes" id="UP001600941"/>
    </source>
</evidence>
<dbReference type="InterPro" id="IPR000847">
    <property type="entry name" value="LysR_HTH_N"/>
</dbReference>
<dbReference type="EMBL" id="BAABZQ010000001">
    <property type="protein sequence ID" value="GAA6499290.1"/>
    <property type="molecule type" value="Genomic_DNA"/>
</dbReference>
<name>A0ABQ0BRY2_9FIRM</name>
<dbReference type="Gene3D" id="3.40.190.290">
    <property type="match status" value="1"/>
</dbReference>
<keyword evidence="4" id="KW-0804">Transcription</keyword>
<proteinExistence type="inferred from homology"/>
<dbReference type="Proteomes" id="UP001600941">
    <property type="component" value="Unassembled WGS sequence"/>
</dbReference>
<evidence type="ECO:0000313" key="6">
    <source>
        <dbReference type="EMBL" id="GAA6499290.1"/>
    </source>
</evidence>
<dbReference type="PROSITE" id="PS50931">
    <property type="entry name" value="HTH_LYSR"/>
    <property type="match status" value="1"/>
</dbReference>
<dbReference type="RefSeq" id="WP_103732219.1">
    <property type="nucleotide sequence ID" value="NZ_AP031413.1"/>
</dbReference>
<comment type="similarity">
    <text evidence="1">Belongs to the LysR transcriptional regulatory family.</text>
</comment>
<protein>
    <recommendedName>
        <fullName evidence="5">HTH lysR-type domain-containing protein</fullName>
    </recommendedName>
</protein>
<reference evidence="6 7" key="1">
    <citation type="submission" date="2024-04" db="EMBL/GenBank/DDBJ databases">
        <title>Defined microbial consortia suppress multidrug-resistant proinflammatory Enterobacteriaceae via ecological control.</title>
        <authorList>
            <person name="Furuichi M."/>
            <person name="Kawaguchi T."/>
            <person name="Pust M."/>
            <person name="Yasuma K."/>
            <person name="Plichta D."/>
            <person name="Hasegawa N."/>
            <person name="Ohya T."/>
            <person name="Bhattarai S."/>
            <person name="Sasajima S."/>
            <person name="Aoto Y."/>
            <person name="Tuganbaev T."/>
            <person name="Yaginuma M."/>
            <person name="Ueda M."/>
            <person name="Okahashi N."/>
            <person name="Amafuji K."/>
            <person name="Kiridooshi Y."/>
            <person name="Sugita K."/>
            <person name="Strazar M."/>
            <person name="Skelly A."/>
            <person name="Suda W."/>
            <person name="Hattori M."/>
            <person name="Nakamoto N."/>
            <person name="Caballero S."/>
            <person name="Norman J."/>
            <person name="Olle B."/>
            <person name="Tanoue T."/>
            <person name="Arita M."/>
            <person name="Bucci V."/>
            <person name="Atarashi K."/>
            <person name="Xavier R."/>
            <person name="Honda K."/>
        </authorList>
    </citation>
    <scope>NUCLEOTIDE SEQUENCE [LARGE SCALE GENOMIC DNA]</scope>
    <source>
        <strain evidence="7">k34-0107-D12</strain>
    </source>
</reference>